<gene>
    <name evidence="1" type="ORF">OM944_12760</name>
</gene>
<dbReference type="RefSeq" id="WP_264808006.1">
    <property type="nucleotide sequence ID" value="NZ_CP110226.1"/>
</dbReference>
<evidence type="ECO:0000313" key="2">
    <source>
        <dbReference type="Proteomes" id="UP001163156"/>
    </source>
</evidence>
<protein>
    <recommendedName>
        <fullName evidence="3">Gliding motility lipoprotein GldH</fullName>
    </recommendedName>
</protein>
<accession>A0ABY6MH53</accession>
<dbReference type="Proteomes" id="UP001163156">
    <property type="component" value="Chromosome"/>
</dbReference>
<dbReference type="EMBL" id="CP110226">
    <property type="protein sequence ID" value="UZD21534.1"/>
    <property type="molecule type" value="Genomic_DNA"/>
</dbReference>
<proteinExistence type="predicted"/>
<organism evidence="1 2">
    <name type="scientific">Algoriphagus halophytocola</name>
    <dbReference type="NCBI Taxonomy" id="2991499"/>
    <lineage>
        <taxon>Bacteria</taxon>
        <taxon>Pseudomonadati</taxon>
        <taxon>Bacteroidota</taxon>
        <taxon>Cytophagia</taxon>
        <taxon>Cytophagales</taxon>
        <taxon>Cyclobacteriaceae</taxon>
        <taxon>Algoriphagus</taxon>
    </lineage>
</organism>
<evidence type="ECO:0000313" key="1">
    <source>
        <dbReference type="EMBL" id="UZD21534.1"/>
    </source>
</evidence>
<keyword evidence="2" id="KW-1185">Reference proteome</keyword>
<reference evidence="1" key="1">
    <citation type="submission" date="2022-10" db="EMBL/GenBank/DDBJ databases">
        <title>Algoriphagus sp. a novel bacteria isolate from halophytes salicornia europaea.</title>
        <authorList>
            <person name="Peng Y."/>
            <person name="Jiang L."/>
            <person name="Lee J."/>
        </authorList>
    </citation>
    <scope>NUCLEOTIDE SEQUENCE</scope>
    <source>
        <strain evidence="1">TR-M5</strain>
    </source>
</reference>
<name>A0ABY6MH53_9BACT</name>
<sequence length="177" mass="20489">MKALFTLLVLITVVMVSSCQESDLSPGQRLEFQLVVFNELGERTNSLNAGEDFSIGLDLINHTKDTLYFSWSDYRRLFTQFYGREDFLLVYEMESETMNPIGKPYDPENSLNFVDSNLSPTKIPPQGKREMIFGFFWSFRQENQPMDKGRYFSSFTDLAAIEGFEVSIDTSIEFEMN</sequence>
<evidence type="ECO:0008006" key="3">
    <source>
        <dbReference type="Google" id="ProtNLM"/>
    </source>
</evidence>
<dbReference type="PROSITE" id="PS51257">
    <property type="entry name" value="PROKAR_LIPOPROTEIN"/>
    <property type="match status" value="1"/>
</dbReference>